<organism evidence="2 3">
    <name type="scientific">Ziziphus jujuba var. spinosa</name>
    <dbReference type="NCBI Taxonomy" id="714518"/>
    <lineage>
        <taxon>Eukaryota</taxon>
        <taxon>Viridiplantae</taxon>
        <taxon>Streptophyta</taxon>
        <taxon>Embryophyta</taxon>
        <taxon>Tracheophyta</taxon>
        <taxon>Spermatophyta</taxon>
        <taxon>Magnoliopsida</taxon>
        <taxon>eudicotyledons</taxon>
        <taxon>Gunneridae</taxon>
        <taxon>Pentapetalae</taxon>
        <taxon>rosids</taxon>
        <taxon>fabids</taxon>
        <taxon>Rosales</taxon>
        <taxon>Rhamnaceae</taxon>
        <taxon>Paliureae</taxon>
        <taxon>Ziziphus</taxon>
    </lineage>
</organism>
<gene>
    <name evidence="2" type="ORF">FEM48_Zijuj12G0156200</name>
</gene>
<name>A0A978UE65_ZIZJJ</name>
<feature type="region of interest" description="Disordered" evidence="1">
    <location>
        <begin position="1"/>
        <end position="28"/>
    </location>
</feature>
<dbReference type="AlphaFoldDB" id="A0A978UE65"/>
<dbReference type="EMBL" id="JAEACU010000012">
    <property type="protein sequence ID" value="KAH7513058.1"/>
    <property type="molecule type" value="Genomic_DNA"/>
</dbReference>
<dbReference type="Proteomes" id="UP000813462">
    <property type="component" value="Unassembled WGS sequence"/>
</dbReference>
<evidence type="ECO:0000313" key="3">
    <source>
        <dbReference type="Proteomes" id="UP000813462"/>
    </source>
</evidence>
<proteinExistence type="predicted"/>
<comment type="caution">
    <text evidence="2">The sequence shown here is derived from an EMBL/GenBank/DDBJ whole genome shotgun (WGS) entry which is preliminary data.</text>
</comment>
<accession>A0A978UE65</accession>
<sequence length="119" mass="13805">MASPSKPIKTKEQRQKDSQEALNTIDKDGKKSEAKEYLEYEYWKRKANFGTDTMPKPHTEVKNGEWHTFVHVGVRKAGYTHIDPVSVGSALYRVQMDTGKFCDVFFAWDTNDYRVQVNQ</sequence>
<reference evidence="2" key="1">
    <citation type="journal article" date="2021" name="Front. Plant Sci.">
        <title>Chromosome-Scale Genome Assembly for Chinese Sour Jujube and Insights Into Its Genome Evolution and Domestication Signature.</title>
        <authorList>
            <person name="Shen L.-Y."/>
            <person name="Luo H."/>
            <person name="Wang X.-L."/>
            <person name="Wang X.-M."/>
            <person name="Qiu X.-J."/>
            <person name="Liu H."/>
            <person name="Zhou S.-S."/>
            <person name="Jia K.-H."/>
            <person name="Nie S."/>
            <person name="Bao Y.-T."/>
            <person name="Zhang R.-G."/>
            <person name="Yun Q.-Z."/>
            <person name="Chai Y.-H."/>
            <person name="Lu J.-Y."/>
            <person name="Li Y."/>
            <person name="Zhao S.-W."/>
            <person name="Mao J.-F."/>
            <person name="Jia S.-G."/>
            <person name="Mao Y.-M."/>
        </authorList>
    </citation>
    <scope>NUCLEOTIDE SEQUENCE</scope>
    <source>
        <strain evidence="2">AT0</strain>
        <tissue evidence="2">Leaf</tissue>
    </source>
</reference>
<evidence type="ECO:0000313" key="2">
    <source>
        <dbReference type="EMBL" id="KAH7513058.1"/>
    </source>
</evidence>
<evidence type="ECO:0000256" key="1">
    <source>
        <dbReference type="SAM" id="MobiDB-lite"/>
    </source>
</evidence>
<feature type="compositionally biased region" description="Basic and acidic residues" evidence="1">
    <location>
        <begin position="9"/>
        <end position="28"/>
    </location>
</feature>
<protein>
    <submittedName>
        <fullName evidence="2">Uncharacterized protein</fullName>
    </submittedName>
</protein>